<evidence type="ECO:0000256" key="1">
    <source>
        <dbReference type="SAM" id="MobiDB-lite"/>
    </source>
</evidence>
<gene>
    <name evidence="2" type="ORF">RFI_09769</name>
</gene>
<feature type="compositionally biased region" description="Acidic residues" evidence="1">
    <location>
        <begin position="14"/>
        <end position="24"/>
    </location>
</feature>
<keyword evidence="3" id="KW-1185">Reference proteome</keyword>
<feature type="compositionally biased region" description="Polar residues" evidence="1">
    <location>
        <begin position="28"/>
        <end position="40"/>
    </location>
</feature>
<sequence>MPKTTLVTPGAITQDEDSEEEEEDSMYHKSTPNDTPQNDPLRTFLDKLQLGNYHHTIVNSGWNLDLLVNAYSDTPESTAELKTVFRNDWKMTLQESIRLITALKTEKTARGNVEGNDTRENALPEGVNH</sequence>
<organism evidence="2 3">
    <name type="scientific">Reticulomyxa filosa</name>
    <dbReference type="NCBI Taxonomy" id="46433"/>
    <lineage>
        <taxon>Eukaryota</taxon>
        <taxon>Sar</taxon>
        <taxon>Rhizaria</taxon>
        <taxon>Retaria</taxon>
        <taxon>Foraminifera</taxon>
        <taxon>Monothalamids</taxon>
        <taxon>Reticulomyxidae</taxon>
        <taxon>Reticulomyxa</taxon>
    </lineage>
</organism>
<feature type="compositionally biased region" description="Basic and acidic residues" evidence="1">
    <location>
        <begin position="116"/>
        <end position="129"/>
    </location>
</feature>
<comment type="caution">
    <text evidence="2">The sequence shown here is derived from an EMBL/GenBank/DDBJ whole genome shotgun (WGS) entry which is preliminary data.</text>
</comment>
<dbReference type="EMBL" id="ASPP01007312">
    <property type="protein sequence ID" value="ETO27364.1"/>
    <property type="molecule type" value="Genomic_DNA"/>
</dbReference>
<dbReference type="AlphaFoldDB" id="X6NNV4"/>
<protein>
    <submittedName>
        <fullName evidence="2">Uncharacterized protein</fullName>
    </submittedName>
</protein>
<accession>X6NNV4</accession>
<evidence type="ECO:0000313" key="3">
    <source>
        <dbReference type="Proteomes" id="UP000023152"/>
    </source>
</evidence>
<proteinExistence type="predicted"/>
<evidence type="ECO:0000313" key="2">
    <source>
        <dbReference type="EMBL" id="ETO27364.1"/>
    </source>
</evidence>
<feature type="region of interest" description="Disordered" evidence="1">
    <location>
        <begin position="1"/>
        <end position="41"/>
    </location>
</feature>
<name>X6NNV4_RETFI</name>
<dbReference type="Proteomes" id="UP000023152">
    <property type="component" value="Unassembled WGS sequence"/>
</dbReference>
<reference evidence="2 3" key="1">
    <citation type="journal article" date="2013" name="Curr. Biol.">
        <title>The Genome of the Foraminiferan Reticulomyxa filosa.</title>
        <authorList>
            <person name="Glockner G."/>
            <person name="Hulsmann N."/>
            <person name="Schleicher M."/>
            <person name="Noegel A.A."/>
            <person name="Eichinger L."/>
            <person name="Gallinger C."/>
            <person name="Pawlowski J."/>
            <person name="Sierra R."/>
            <person name="Euteneuer U."/>
            <person name="Pillet L."/>
            <person name="Moustafa A."/>
            <person name="Platzer M."/>
            <person name="Groth M."/>
            <person name="Szafranski K."/>
            <person name="Schliwa M."/>
        </authorList>
    </citation>
    <scope>NUCLEOTIDE SEQUENCE [LARGE SCALE GENOMIC DNA]</scope>
</reference>
<feature type="region of interest" description="Disordered" evidence="1">
    <location>
        <begin position="110"/>
        <end position="129"/>
    </location>
</feature>